<dbReference type="EMBL" id="JH725154">
    <property type="protein sequence ID" value="EJP68376.1"/>
    <property type="molecule type" value="Genomic_DNA"/>
</dbReference>
<comment type="similarity">
    <text evidence="3">Belongs to the CENP-O/MCM21 family.</text>
</comment>
<dbReference type="STRING" id="655819.J5K2Q4"/>
<reference evidence="7 8" key="1">
    <citation type="journal article" date="2012" name="Sci. Rep.">
        <title>Genomic perspectives on the evolution of fungal entomopathogenicity in Beauveria bassiana.</title>
        <authorList>
            <person name="Xiao G."/>
            <person name="Ying S.H."/>
            <person name="Zheng P."/>
            <person name="Wang Z.L."/>
            <person name="Zhang S."/>
            <person name="Xie X.Q."/>
            <person name="Shang Y."/>
            <person name="St Leger R.J."/>
            <person name="Zhao G.P."/>
            <person name="Wang C."/>
            <person name="Feng M.G."/>
        </authorList>
    </citation>
    <scope>NUCLEOTIDE SEQUENCE [LARGE SCALE GENOMIC DNA]</scope>
    <source>
        <strain evidence="7 8">ARSEF 2860</strain>
    </source>
</reference>
<dbReference type="InParanoid" id="J5K2Q4"/>
<name>J5K2Q4_BEAB2</name>
<dbReference type="Pfam" id="PF09496">
    <property type="entry name" value="CENP-O"/>
    <property type="match status" value="1"/>
</dbReference>
<keyword evidence="8" id="KW-1185">Reference proteome</keyword>
<dbReference type="InterPro" id="IPR018464">
    <property type="entry name" value="CENP-O"/>
</dbReference>
<accession>J5K2Q4</accession>
<keyword evidence="4" id="KW-0158">Chromosome</keyword>
<evidence type="ECO:0000313" key="8">
    <source>
        <dbReference type="Proteomes" id="UP000002762"/>
    </source>
</evidence>
<dbReference type="AlphaFoldDB" id="J5K2Q4"/>
<evidence type="ECO:0000256" key="1">
    <source>
        <dbReference type="ARBA" id="ARBA00004123"/>
    </source>
</evidence>
<keyword evidence="6" id="KW-0137">Centromere</keyword>
<keyword evidence="5" id="KW-0539">Nucleus</keyword>
<comment type="subcellular location">
    <subcellularLocation>
        <location evidence="2">Chromosome</location>
        <location evidence="2">Centromere</location>
    </subcellularLocation>
    <subcellularLocation>
        <location evidence="1">Nucleus</location>
    </subcellularLocation>
</comment>
<dbReference type="GO" id="GO:0031511">
    <property type="term" value="C:Mis6-Sim4 complex"/>
    <property type="evidence" value="ECO:0007669"/>
    <property type="project" value="TreeGrafter"/>
</dbReference>
<protein>
    <submittedName>
        <fullName evidence="7">Cenp-O kinetochore centromere component</fullName>
    </submittedName>
</protein>
<evidence type="ECO:0000256" key="4">
    <source>
        <dbReference type="ARBA" id="ARBA00022454"/>
    </source>
</evidence>
<dbReference type="GeneID" id="19885390"/>
<evidence type="ECO:0000256" key="3">
    <source>
        <dbReference type="ARBA" id="ARBA00007321"/>
    </source>
</evidence>
<evidence type="ECO:0000313" key="7">
    <source>
        <dbReference type="EMBL" id="EJP68376.1"/>
    </source>
</evidence>
<proteinExistence type="inferred from homology"/>
<evidence type="ECO:0000256" key="6">
    <source>
        <dbReference type="ARBA" id="ARBA00023328"/>
    </source>
</evidence>
<dbReference type="OrthoDB" id="10050372at2759"/>
<dbReference type="HOGENOM" id="CLU_042556_0_0_1"/>
<dbReference type="Proteomes" id="UP000002762">
    <property type="component" value="Unassembled WGS sequence"/>
</dbReference>
<sequence length="307" mass="34029">MDEQENSRPQVDPLDKEIASLKKRVAAMQKRLQIECSTILSSSPMQEIIQEASSNSSSFLLKSAAHARDPHAASLQKRSAQQAAYMQQCAYRITTPITAFKVRDPDPNAVDAGHVLGLRFEAMSQGHFLRPYYVMLNRPYPDSPSHLRVHRHTVPPAIPIGGLAARHLPPPRAGTATAATQQTTQDLDRFARALRREIMRFHNRLGLTADLRKTVGVQRKGKAAAAAAPTPREVVEAGIADVEAKHVKLAWADGRSGRILMDKDGKVQKFVVFGPEGRRDWRLTRLLSGPRDGVDDIARKLRRYAAS</sequence>
<dbReference type="GO" id="GO:0005634">
    <property type="term" value="C:nucleus"/>
    <property type="evidence" value="ECO:0007669"/>
    <property type="project" value="UniProtKB-SubCell"/>
</dbReference>
<dbReference type="PANTHER" id="PTHR14582">
    <property type="entry name" value="INNER KINETOCHORE SUBUNIT MAL2"/>
    <property type="match status" value="1"/>
</dbReference>
<dbReference type="PANTHER" id="PTHR14582:SF1">
    <property type="entry name" value="CENTROMERE PROTEIN O"/>
    <property type="match status" value="1"/>
</dbReference>
<evidence type="ECO:0000256" key="5">
    <source>
        <dbReference type="ARBA" id="ARBA00023242"/>
    </source>
</evidence>
<evidence type="ECO:0000256" key="2">
    <source>
        <dbReference type="ARBA" id="ARBA00004584"/>
    </source>
</evidence>
<dbReference type="RefSeq" id="XP_008595697.1">
    <property type="nucleotide sequence ID" value="XM_008597475.1"/>
</dbReference>
<organism evidence="7 8">
    <name type="scientific">Beauveria bassiana (strain ARSEF 2860)</name>
    <name type="common">White muscardine disease fungus</name>
    <name type="synonym">Tritirachium shiotae</name>
    <dbReference type="NCBI Taxonomy" id="655819"/>
    <lineage>
        <taxon>Eukaryota</taxon>
        <taxon>Fungi</taxon>
        <taxon>Dikarya</taxon>
        <taxon>Ascomycota</taxon>
        <taxon>Pezizomycotina</taxon>
        <taxon>Sordariomycetes</taxon>
        <taxon>Hypocreomycetidae</taxon>
        <taxon>Hypocreales</taxon>
        <taxon>Cordycipitaceae</taxon>
        <taxon>Beauveria</taxon>
    </lineage>
</organism>
<gene>
    <name evidence="7" type="ORF">BBA_02378</name>
</gene>